<organism evidence="1 2">
    <name type="scientific">Lactuca virosa</name>
    <dbReference type="NCBI Taxonomy" id="75947"/>
    <lineage>
        <taxon>Eukaryota</taxon>
        <taxon>Viridiplantae</taxon>
        <taxon>Streptophyta</taxon>
        <taxon>Embryophyta</taxon>
        <taxon>Tracheophyta</taxon>
        <taxon>Spermatophyta</taxon>
        <taxon>Magnoliopsida</taxon>
        <taxon>eudicotyledons</taxon>
        <taxon>Gunneridae</taxon>
        <taxon>Pentapetalae</taxon>
        <taxon>asterids</taxon>
        <taxon>campanulids</taxon>
        <taxon>Asterales</taxon>
        <taxon>Asteraceae</taxon>
        <taxon>Cichorioideae</taxon>
        <taxon>Cichorieae</taxon>
        <taxon>Lactucinae</taxon>
        <taxon>Lactuca</taxon>
    </lineage>
</organism>
<proteinExistence type="predicted"/>
<dbReference type="EMBL" id="CAKMRJ010000113">
    <property type="protein sequence ID" value="CAH1418484.1"/>
    <property type="molecule type" value="Genomic_DNA"/>
</dbReference>
<evidence type="ECO:0000313" key="2">
    <source>
        <dbReference type="Proteomes" id="UP001157418"/>
    </source>
</evidence>
<comment type="caution">
    <text evidence="1">The sequence shown here is derived from an EMBL/GenBank/DDBJ whole genome shotgun (WGS) entry which is preliminary data.</text>
</comment>
<gene>
    <name evidence="1" type="ORF">LVIROSA_LOCUS6074</name>
</gene>
<keyword evidence="2" id="KW-1185">Reference proteome</keyword>
<sequence length="119" mass="13430">MQLVLLIGVVIEKSTRHCPSPVDKRTTPQLQCWAHRVNVIVGHAIKKSTDVLGLIHRWKSIGVIINFMPTGKLEGQRDGICDSLFVFVANHTSMIDFIVLEKMTASSVMEKTSQMDWLR</sequence>
<accession>A0AAU9LXU4</accession>
<protein>
    <submittedName>
        <fullName evidence="1">Uncharacterized protein</fullName>
    </submittedName>
</protein>
<dbReference type="AlphaFoldDB" id="A0AAU9LXU4"/>
<dbReference type="Proteomes" id="UP001157418">
    <property type="component" value="Unassembled WGS sequence"/>
</dbReference>
<reference evidence="1 2" key="1">
    <citation type="submission" date="2022-01" db="EMBL/GenBank/DDBJ databases">
        <authorList>
            <person name="Xiong W."/>
            <person name="Schranz E."/>
        </authorList>
    </citation>
    <scope>NUCLEOTIDE SEQUENCE [LARGE SCALE GENOMIC DNA]</scope>
</reference>
<name>A0AAU9LXU4_9ASTR</name>
<evidence type="ECO:0000313" key="1">
    <source>
        <dbReference type="EMBL" id="CAH1418484.1"/>
    </source>
</evidence>